<dbReference type="InterPro" id="IPR028994">
    <property type="entry name" value="Integrin_alpha_N"/>
</dbReference>
<proteinExistence type="predicted"/>
<dbReference type="Pfam" id="PF10096">
    <property type="entry name" value="DUF2334"/>
    <property type="match status" value="1"/>
</dbReference>
<evidence type="ECO:0000313" key="1">
    <source>
        <dbReference type="EMBL" id="TXC89576.1"/>
    </source>
</evidence>
<dbReference type="InterPro" id="IPR011330">
    <property type="entry name" value="Glyco_hydro/deAcase_b/a-brl"/>
</dbReference>
<dbReference type="EMBL" id="VOQF01000009">
    <property type="protein sequence ID" value="TXC89576.1"/>
    <property type="molecule type" value="Genomic_DNA"/>
</dbReference>
<comment type="caution">
    <text evidence="1">The sequence shown here is derived from an EMBL/GenBank/DDBJ whole genome shotgun (WGS) entry which is preliminary data.</text>
</comment>
<dbReference type="InterPro" id="IPR018763">
    <property type="entry name" value="DUF2334"/>
</dbReference>
<dbReference type="SUPFAM" id="SSF88713">
    <property type="entry name" value="Glycoside hydrolase/deacetylase"/>
    <property type="match status" value="1"/>
</dbReference>
<gene>
    <name evidence="1" type="ORF">FS935_16995</name>
</gene>
<sequence>MKIRRLKCLKKRNRKLIFFIVMFLFLLTSLSIYITTFTGENIYPNSNKRHAMLRLEDVGPGGEYNSLEALGKLKAVIQYIESENIAFHIAVIPRRMDLGEEGTWNERGIDDPDPDSVSRSFIKLLKEVQQQGGILGMHGYSHQYGDSAMEGNNQNSGTGSEFKVNGAPETKAVSYAAERITNSLEAFAKNDLQPAFWESPHYQDTRDQEKVFRSFIGILYQPDYYSLRSFKDINAHDTINSYGQESLGSFYVPAPLGYISDQKSVDKMLSKIERSDDLASLYYHPFMEFPYLEKEVLADGKTKIEDGLPVYKYKENGESSYLRQLVEGFKQEGYQWMTLHDIIPFTPAHRVKIPLDVKAEQIMIGNVKGHGNADIVVREKHRIVVIPGTYTLPRNRPQKATEIWLKESFSSEEQVMLTDLNNDGKQDLLAYNQKNGDIRASWAGDEMFLNPTRLGKLPSNLNSLKPFQSQKGNGLIAYGDGQIIYIYYSDNHLDIERINSSFPINNGLYLGKSQGSTQGEFLYVSSDNQEVFSLQKLGKRLTTPQKIKGVSLNDEDQLLAGDWNGDGTTDLMIYTAETGVWRGYVNGGSNQYDPLKNSFGPWAQGEGRIGFAADFDGNGKTDVASFDEVKNVLDIALSYQTP</sequence>
<protein>
    <submittedName>
        <fullName evidence="1">DUF2334 domain-containing protein</fullName>
    </submittedName>
</protein>
<organism evidence="1 2">
    <name type="scientific">Metabacillus litoralis</name>
    <dbReference type="NCBI Taxonomy" id="152268"/>
    <lineage>
        <taxon>Bacteria</taxon>
        <taxon>Bacillati</taxon>
        <taxon>Bacillota</taxon>
        <taxon>Bacilli</taxon>
        <taxon>Bacillales</taxon>
        <taxon>Bacillaceae</taxon>
        <taxon>Metabacillus</taxon>
    </lineage>
</organism>
<evidence type="ECO:0000313" key="2">
    <source>
        <dbReference type="Proteomes" id="UP000321363"/>
    </source>
</evidence>
<dbReference type="PANTHER" id="PTHR46580">
    <property type="entry name" value="SENSOR KINASE-RELATED"/>
    <property type="match status" value="1"/>
</dbReference>
<dbReference type="PANTHER" id="PTHR46580:SF2">
    <property type="entry name" value="MAM DOMAIN-CONTAINING PROTEIN"/>
    <property type="match status" value="1"/>
</dbReference>
<accession>A0A5C6VZW8</accession>
<dbReference type="Proteomes" id="UP000321363">
    <property type="component" value="Unassembled WGS sequence"/>
</dbReference>
<name>A0A5C6VZW8_9BACI</name>
<dbReference type="AlphaFoldDB" id="A0A5C6VZW8"/>
<reference evidence="1 2" key="1">
    <citation type="journal article" date="2005" name="Int. J. Syst. Evol. Microbiol.">
        <title>Bacillus litoralis sp. nov., isolated from a tidal flat of the Yellow Sea in Korea.</title>
        <authorList>
            <person name="Yoon J.H."/>
            <person name="Oh T.K."/>
        </authorList>
    </citation>
    <scope>NUCLEOTIDE SEQUENCE [LARGE SCALE GENOMIC DNA]</scope>
    <source>
        <strain evidence="1 2">SW-211</strain>
    </source>
</reference>
<dbReference type="GO" id="GO:0005975">
    <property type="term" value="P:carbohydrate metabolic process"/>
    <property type="evidence" value="ECO:0007669"/>
    <property type="project" value="InterPro"/>
</dbReference>
<keyword evidence="2" id="KW-1185">Reference proteome</keyword>
<dbReference type="SUPFAM" id="SSF69318">
    <property type="entry name" value="Integrin alpha N-terminal domain"/>
    <property type="match status" value="1"/>
</dbReference>
<dbReference type="Gene3D" id="2.130.10.130">
    <property type="entry name" value="Integrin alpha, N-terminal"/>
    <property type="match status" value="1"/>
</dbReference>